<reference evidence="2" key="1">
    <citation type="submission" date="2020-05" db="EMBL/GenBank/DDBJ databases">
        <authorList>
            <person name="Chiriac C."/>
            <person name="Salcher M."/>
            <person name="Ghai R."/>
            <person name="Kavagutti S V."/>
        </authorList>
    </citation>
    <scope>NUCLEOTIDE SEQUENCE</scope>
</reference>
<feature type="region of interest" description="Disordered" evidence="1">
    <location>
        <begin position="50"/>
        <end position="75"/>
    </location>
</feature>
<dbReference type="EMBL" id="CAFBNE010000013">
    <property type="protein sequence ID" value="CAB4936962.1"/>
    <property type="molecule type" value="Genomic_DNA"/>
</dbReference>
<sequence length="162" mass="17420">MKFTRNLGLGVLGVAIALAPMTLLAPSASAAAPMDSIVTLTRAELKDAGFPRRPNTTGWGKGTAEVQPHKASTSEPITITGTAPKFVEPGTLLTMERFLPTNRKGTGTFQVLEITSTVRPDRSFTMIANLGRVGRWGYRVGYETEGDSPEFVGFQFQARTTS</sequence>
<name>A0A6J7J336_9ZZZZ</name>
<proteinExistence type="predicted"/>
<evidence type="ECO:0000256" key="1">
    <source>
        <dbReference type="SAM" id="MobiDB-lite"/>
    </source>
</evidence>
<protein>
    <submittedName>
        <fullName evidence="2">Unannotated protein</fullName>
    </submittedName>
</protein>
<evidence type="ECO:0000313" key="2">
    <source>
        <dbReference type="EMBL" id="CAB4936962.1"/>
    </source>
</evidence>
<gene>
    <name evidence="2" type="ORF">UFOPK3772_00634</name>
</gene>
<dbReference type="AlphaFoldDB" id="A0A6J7J336"/>
<accession>A0A6J7J336</accession>
<organism evidence="2">
    <name type="scientific">freshwater metagenome</name>
    <dbReference type="NCBI Taxonomy" id="449393"/>
    <lineage>
        <taxon>unclassified sequences</taxon>
        <taxon>metagenomes</taxon>
        <taxon>ecological metagenomes</taxon>
    </lineage>
</organism>